<dbReference type="Proteomes" id="UP001595859">
    <property type="component" value="Unassembled WGS sequence"/>
</dbReference>
<comment type="caution">
    <text evidence="1">The sequence shown here is derived from an EMBL/GenBank/DDBJ whole genome shotgun (WGS) entry which is preliminary data.</text>
</comment>
<gene>
    <name evidence="1" type="ORF">ACFPCV_38200</name>
</gene>
<dbReference type="RefSeq" id="WP_378062372.1">
    <property type="nucleotide sequence ID" value="NZ_JBHSIS010000028.1"/>
</dbReference>
<proteinExistence type="predicted"/>
<name>A0ABV9SDD3_9PSEU</name>
<dbReference type="EMBL" id="JBHSIS010000028">
    <property type="protein sequence ID" value="MFC4859362.1"/>
    <property type="molecule type" value="Genomic_DNA"/>
</dbReference>
<protein>
    <submittedName>
        <fullName evidence="1">Uncharacterized protein</fullName>
    </submittedName>
</protein>
<keyword evidence="2" id="KW-1185">Reference proteome</keyword>
<organism evidence="1 2">
    <name type="scientific">Actinophytocola glycyrrhizae</name>
    <dbReference type="NCBI Taxonomy" id="2044873"/>
    <lineage>
        <taxon>Bacteria</taxon>
        <taxon>Bacillati</taxon>
        <taxon>Actinomycetota</taxon>
        <taxon>Actinomycetes</taxon>
        <taxon>Pseudonocardiales</taxon>
        <taxon>Pseudonocardiaceae</taxon>
    </lineage>
</organism>
<evidence type="ECO:0000313" key="1">
    <source>
        <dbReference type="EMBL" id="MFC4859362.1"/>
    </source>
</evidence>
<sequence length="327" mass="34388">MDLIRHVRGPAFARPRLLPLAAPGATAARIAVERFVRDRHWTIAGSAAAADVLVEIGVRTADLSHVADVLGGQLPAPSTRVAVADDGEVTARLAAVPGLLEADHGDRDHGDRDHSGRELELPMADRAEDRDGLKLDVLRVPLGPALPHWPAGLRLDVTLQGDVIQRAGADVLGLAQGVTSFWLPGERVAARRLDAAAHLIDVAGWHAMAARCRLLRDRVLTGQWGFALAHDIARAGARIERSRLLRAGLRGVGEVAGVDAAGRLRRWLAQAANPAGPTPPGPGAEEAVERLPGLVTGTEIAVARLAVASMDLDLAELAVPTTAARDG</sequence>
<accession>A0ABV9SDD3</accession>
<evidence type="ECO:0000313" key="2">
    <source>
        <dbReference type="Proteomes" id="UP001595859"/>
    </source>
</evidence>
<reference evidence="2" key="1">
    <citation type="journal article" date="2019" name="Int. J. Syst. Evol. Microbiol.">
        <title>The Global Catalogue of Microorganisms (GCM) 10K type strain sequencing project: providing services to taxonomists for standard genome sequencing and annotation.</title>
        <authorList>
            <consortium name="The Broad Institute Genomics Platform"/>
            <consortium name="The Broad Institute Genome Sequencing Center for Infectious Disease"/>
            <person name="Wu L."/>
            <person name="Ma J."/>
        </authorList>
    </citation>
    <scope>NUCLEOTIDE SEQUENCE [LARGE SCALE GENOMIC DNA]</scope>
    <source>
        <strain evidence="2">ZS-22-S1</strain>
    </source>
</reference>